<gene>
    <name evidence="4" type="ORF">BST14_26070</name>
</gene>
<feature type="domain" description="PPE family C-terminal" evidence="3">
    <location>
        <begin position="298"/>
        <end position="381"/>
    </location>
</feature>
<dbReference type="Pfam" id="PF12484">
    <property type="entry name" value="PPE-SVP"/>
    <property type="match status" value="1"/>
</dbReference>
<evidence type="ECO:0000259" key="3">
    <source>
        <dbReference type="Pfam" id="PF12484"/>
    </source>
</evidence>
<dbReference type="Proteomes" id="UP000192707">
    <property type="component" value="Unassembled WGS sequence"/>
</dbReference>
<comment type="similarity">
    <text evidence="1">Belongs to the mycobacterial PPE family.</text>
</comment>
<evidence type="ECO:0000256" key="1">
    <source>
        <dbReference type="ARBA" id="ARBA00010652"/>
    </source>
</evidence>
<protein>
    <recommendedName>
        <fullName evidence="6">PPE family protein</fullName>
    </recommendedName>
</protein>
<dbReference type="SUPFAM" id="SSF140459">
    <property type="entry name" value="PE/PPE dimer-like"/>
    <property type="match status" value="1"/>
</dbReference>
<organism evidence="4 5">
    <name type="scientific">Mycobacterium arosiense ATCC BAA-1401 = DSM 45069</name>
    <dbReference type="NCBI Taxonomy" id="1265311"/>
    <lineage>
        <taxon>Bacteria</taxon>
        <taxon>Bacillati</taxon>
        <taxon>Actinomycetota</taxon>
        <taxon>Actinomycetes</taxon>
        <taxon>Mycobacteriales</taxon>
        <taxon>Mycobacteriaceae</taxon>
        <taxon>Mycobacterium</taxon>
        <taxon>Mycobacterium avium complex (MAC)</taxon>
    </lineage>
</organism>
<dbReference type="InterPro" id="IPR038332">
    <property type="entry name" value="PPE_sf"/>
</dbReference>
<evidence type="ECO:0000259" key="2">
    <source>
        <dbReference type="Pfam" id="PF00823"/>
    </source>
</evidence>
<comment type="caution">
    <text evidence="4">The sequence shown here is derived from an EMBL/GenBank/DDBJ whole genome shotgun (WGS) entry which is preliminary data.</text>
</comment>
<evidence type="ECO:0000313" key="5">
    <source>
        <dbReference type="Proteomes" id="UP000192707"/>
    </source>
</evidence>
<dbReference type="PANTHER" id="PTHR46766">
    <property type="entry name" value="GLUTAMINE-RICH PROTEIN 2"/>
    <property type="match status" value="1"/>
</dbReference>
<dbReference type="EMBL" id="MVHG01000118">
    <property type="protein sequence ID" value="ORA07861.1"/>
    <property type="molecule type" value="Genomic_DNA"/>
</dbReference>
<dbReference type="AlphaFoldDB" id="A0A1W9Z6N6"/>
<accession>A0A1W9Z6N6</accession>
<dbReference type="PANTHER" id="PTHR46766:SF1">
    <property type="entry name" value="GLUTAMINE-RICH PROTEIN 2"/>
    <property type="match status" value="1"/>
</dbReference>
<dbReference type="InterPro" id="IPR022171">
    <property type="entry name" value="PPE_C"/>
</dbReference>
<dbReference type="GO" id="GO:0052572">
    <property type="term" value="P:response to host immune response"/>
    <property type="evidence" value="ECO:0007669"/>
    <property type="project" value="TreeGrafter"/>
</dbReference>
<sequence>MVLDFAATPPEITSSLMYAGAGSAPLMAAATAYANLAAEVSSTATQWESIISLLTSEQWTGGGSAAAAAAAQPIISYLTETATTLEQASAQATASAAAYETAFAATVPPPVIAANRSLLATLVATNFLGVNSAAIAATEAQYAEMWVQDATMMATYQASSAAAGTLKPVTPLTSTTDPAAAAAVDNGAVASDAVNGTSQLAGLDLSSLITAPPTSSGLLESIDGLLGTPSFLNGVNGAVNTAAWWVCATIPNAVSLGHTLGTVPSIPFALADSVAPAAGATAITPGTMVGSVSGAGASAAVGEATTVGRLSVPASWSANAPATAAASAAAPLEGSGWTVASEAAEPVTAMPGMPGVAAAAKGAGAYGTGPRYGFKPIVMPKQVVV</sequence>
<evidence type="ECO:0008006" key="6">
    <source>
        <dbReference type="Google" id="ProtNLM"/>
    </source>
</evidence>
<keyword evidence="5" id="KW-1185">Reference proteome</keyword>
<feature type="domain" description="PPE" evidence="2">
    <location>
        <begin position="4"/>
        <end position="164"/>
    </location>
</feature>
<evidence type="ECO:0000313" key="4">
    <source>
        <dbReference type="EMBL" id="ORA07861.1"/>
    </source>
</evidence>
<proteinExistence type="inferred from homology"/>
<dbReference type="InterPro" id="IPR000030">
    <property type="entry name" value="PPE_dom"/>
</dbReference>
<name>A0A1W9Z6N6_MYCAI</name>
<dbReference type="OrthoDB" id="4753710at2"/>
<reference evidence="4 5" key="1">
    <citation type="submission" date="2016-12" db="EMBL/GenBank/DDBJ databases">
        <title>The new phylogeny of genus Mycobacterium.</title>
        <authorList>
            <person name="Tortoli E."/>
            <person name="Trovato A."/>
            <person name="Cirillo D.M."/>
        </authorList>
    </citation>
    <scope>NUCLEOTIDE SEQUENCE [LARGE SCALE GENOMIC DNA]</scope>
    <source>
        <strain evidence="4 5">DSM 45069</strain>
    </source>
</reference>
<dbReference type="Gene3D" id="1.20.1260.20">
    <property type="entry name" value="PPE superfamily"/>
    <property type="match status" value="1"/>
</dbReference>
<dbReference type="Pfam" id="PF00823">
    <property type="entry name" value="PPE"/>
    <property type="match status" value="1"/>
</dbReference>
<dbReference type="RefSeq" id="WP_083067173.1">
    <property type="nucleotide sequence ID" value="NZ_MVHG01000118.1"/>
</dbReference>